<comment type="caution">
    <text evidence="2">The sequence shown here is derived from an EMBL/GenBank/DDBJ whole genome shotgun (WGS) entry which is preliminary data.</text>
</comment>
<proteinExistence type="predicted"/>
<dbReference type="EMBL" id="JAZHXI010000007">
    <property type="protein sequence ID" value="KAL2069822.1"/>
    <property type="molecule type" value="Genomic_DNA"/>
</dbReference>
<keyword evidence="3" id="KW-1185">Reference proteome</keyword>
<organism evidence="2 3">
    <name type="scientific">Oculimacula yallundae</name>
    <dbReference type="NCBI Taxonomy" id="86028"/>
    <lineage>
        <taxon>Eukaryota</taxon>
        <taxon>Fungi</taxon>
        <taxon>Dikarya</taxon>
        <taxon>Ascomycota</taxon>
        <taxon>Pezizomycotina</taxon>
        <taxon>Leotiomycetes</taxon>
        <taxon>Helotiales</taxon>
        <taxon>Ploettnerulaceae</taxon>
        <taxon>Oculimacula</taxon>
    </lineage>
</organism>
<evidence type="ECO:0000313" key="3">
    <source>
        <dbReference type="Proteomes" id="UP001595075"/>
    </source>
</evidence>
<feature type="transmembrane region" description="Helical" evidence="1">
    <location>
        <begin position="586"/>
        <end position="612"/>
    </location>
</feature>
<evidence type="ECO:0000313" key="2">
    <source>
        <dbReference type="EMBL" id="KAL2069822.1"/>
    </source>
</evidence>
<sequence length="678" mass="74574">MKGALDRMSCLTQVKFGTPVDFEKDGHELLVTSSEEATYVGAPSKDIDDAWNRLIWGGTLPSPSQKQWSSGEMTTSLIGTTARAGIREGLICSINFTVSIRFVRLCIEIILRNFQSMERCIQSLMCWGSTAVTPIKFFPGYGHGYVKSDATQTCRKFEPIREFVSERFNGSLRVSRPNGDSRCQLWLSSWKHIEFAHGAPKTRSIDSRDMRRLLVASLLIPLSFAVECNWQSFTAVSQSITSQEVLNVLTQGCTTIINAAIIVEPDYIGSFVWRNITDISGFVRFGNSDGDSQITSIDMPDLVSFNATTSLTISKAPKLMSVSFQRLRTVNGSGGLVVRDAPNARLSFPSLETATSLEIYGGVSSMDFPLLAYIDNSLRLCSVIGCDPPTAASPIAAKYDVNFPSLIQVSSLKIDANVLSAPIRSLSLPNLSKVGPSNTNTNNTNTNTTEETGLDIHSWGESFITFNLPKLAEVTNKLDIQQYFGSILLPSLTKVPAIVNIHGYVEQILSLPALSVVGELYVSGRISAVSLPVLSSIKRMVIYRADGARFASCIHEILDFEDHLRTHEQETTHPFICRFNKPKEPLSVGVICAIAGGAAFVAGMLCIYFILWRRSQRKKAAKKKKEAEEYELQQRYEIADCDSVAETEVGSLRSERTVVQTGVRGYVRRGAGDVDVVS</sequence>
<gene>
    <name evidence="2" type="ORF">VTL71DRAFT_14501</name>
</gene>
<reference evidence="2 3" key="1">
    <citation type="journal article" date="2024" name="Commun. Biol.">
        <title>Comparative genomic analysis of thermophilic fungi reveals convergent evolutionary adaptations and gene losses.</title>
        <authorList>
            <person name="Steindorff A.S."/>
            <person name="Aguilar-Pontes M.V."/>
            <person name="Robinson A.J."/>
            <person name="Andreopoulos B."/>
            <person name="LaButti K."/>
            <person name="Kuo A."/>
            <person name="Mondo S."/>
            <person name="Riley R."/>
            <person name="Otillar R."/>
            <person name="Haridas S."/>
            <person name="Lipzen A."/>
            <person name="Grimwood J."/>
            <person name="Schmutz J."/>
            <person name="Clum A."/>
            <person name="Reid I.D."/>
            <person name="Moisan M.C."/>
            <person name="Butler G."/>
            <person name="Nguyen T.T.M."/>
            <person name="Dewar K."/>
            <person name="Conant G."/>
            <person name="Drula E."/>
            <person name="Henrissat B."/>
            <person name="Hansel C."/>
            <person name="Singer S."/>
            <person name="Hutchinson M.I."/>
            <person name="de Vries R.P."/>
            <person name="Natvig D.O."/>
            <person name="Powell A.J."/>
            <person name="Tsang A."/>
            <person name="Grigoriev I.V."/>
        </authorList>
    </citation>
    <scope>NUCLEOTIDE SEQUENCE [LARGE SCALE GENOMIC DNA]</scope>
    <source>
        <strain evidence="2 3">CBS 494.80</strain>
    </source>
</reference>
<keyword evidence="1" id="KW-1133">Transmembrane helix</keyword>
<accession>A0ABR4CJC3</accession>
<dbReference type="Proteomes" id="UP001595075">
    <property type="component" value="Unassembled WGS sequence"/>
</dbReference>
<name>A0ABR4CJC3_9HELO</name>
<keyword evidence="1" id="KW-0472">Membrane</keyword>
<keyword evidence="1" id="KW-0812">Transmembrane</keyword>
<evidence type="ECO:0000256" key="1">
    <source>
        <dbReference type="SAM" id="Phobius"/>
    </source>
</evidence>
<protein>
    <submittedName>
        <fullName evidence="2">Uncharacterized protein</fullName>
    </submittedName>
</protein>